<protein>
    <submittedName>
        <fullName evidence="1">Uncharacterized protein</fullName>
    </submittedName>
</protein>
<gene>
    <name evidence="1" type="ORF">ACN38_g11837</name>
</gene>
<dbReference type="AlphaFoldDB" id="A0A0M9WAH2"/>
<reference evidence="1 2" key="1">
    <citation type="submission" date="2015-08" db="EMBL/GenBank/DDBJ databases">
        <title>Genome sequencing of Penicillium nordicum.</title>
        <authorList>
            <person name="Nguyen H.D."/>
            <person name="Seifert K.A."/>
        </authorList>
    </citation>
    <scope>NUCLEOTIDE SEQUENCE [LARGE SCALE GENOMIC DNA]</scope>
    <source>
        <strain evidence="1 2">DAOMC 185683</strain>
    </source>
</reference>
<sequence length="104" mass="11287">MEPDNPPDDKHRLGLLTCLFGLGSVRINGLACISGGYPLCSSFSLANISPLFPALTLSKVLFARQLSQLPSLITVIGPIDPLTPDLYHCGGYEDGPYHYLIHYV</sequence>
<comment type="caution">
    <text evidence="1">The sequence shown here is derived from an EMBL/GenBank/DDBJ whole genome shotgun (WGS) entry which is preliminary data.</text>
</comment>
<proteinExistence type="predicted"/>
<accession>A0A0M9WAH2</accession>
<dbReference type="EMBL" id="LHQQ01000325">
    <property type="protein sequence ID" value="KOS37373.1"/>
    <property type="molecule type" value="Genomic_DNA"/>
</dbReference>
<evidence type="ECO:0000313" key="2">
    <source>
        <dbReference type="Proteomes" id="UP000037696"/>
    </source>
</evidence>
<keyword evidence="2" id="KW-1185">Reference proteome</keyword>
<dbReference type="Proteomes" id="UP000037696">
    <property type="component" value="Unassembled WGS sequence"/>
</dbReference>
<name>A0A0M9WAH2_9EURO</name>
<evidence type="ECO:0000313" key="1">
    <source>
        <dbReference type="EMBL" id="KOS37373.1"/>
    </source>
</evidence>
<organism evidence="1 2">
    <name type="scientific">Penicillium nordicum</name>
    <dbReference type="NCBI Taxonomy" id="229535"/>
    <lineage>
        <taxon>Eukaryota</taxon>
        <taxon>Fungi</taxon>
        <taxon>Dikarya</taxon>
        <taxon>Ascomycota</taxon>
        <taxon>Pezizomycotina</taxon>
        <taxon>Eurotiomycetes</taxon>
        <taxon>Eurotiomycetidae</taxon>
        <taxon>Eurotiales</taxon>
        <taxon>Aspergillaceae</taxon>
        <taxon>Penicillium</taxon>
    </lineage>
</organism>